<comment type="caution">
    <text evidence="3">The sequence shown here is derived from an EMBL/GenBank/DDBJ whole genome shotgun (WGS) entry which is preliminary data.</text>
</comment>
<feature type="domain" description="FAD/NAD(P)-binding" evidence="2">
    <location>
        <begin position="4"/>
        <end position="298"/>
    </location>
</feature>
<protein>
    <submittedName>
        <fullName evidence="3">NAD(P)/FAD-dependent oxidoreductase</fullName>
    </submittedName>
</protein>
<evidence type="ECO:0000313" key="3">
    <source>
        <dbReference type="EMBL" id="MBU9734905.1"/>
    </source>
</evidence>
<proteinExistence type="predicted"/>
<dbReference type="Proteomes" id="UP000712157">
    <property type="component" value="Unassembled WGS sequence"/>
</dbReference>
<dbReference type="InterPro" id="IPR036188">
    <property type="entry name" value="FAD/NAD-bd_sf"/>
</dbReference>
<dbReference type="PANTHER" id="PTHR42949:SF3">
    <property type="entry name" value="ANAEROBIC GLYCEROL-3-PHOSPHATE DEHYDROGENASE SUBUNIT B"/>
    <property type="match status" value="1"/>
</dbReference>
<dbReference type="AlphaFoldDB" id="A0A949JX79"/>
<reference evidence="3" key="1">
    <citation type="submission" date="2021-06" db="EMBL/GenBank/DDBJ databases">
        <title>Description of novel taxa of the family Lachnospiraceae.</title>
        <authorList>
            <person name="Chaplin A.V."/>
            <person name="Sokolova S.R."/>
            <person name="Pikina A.P."/>
            <person name="Korzhanova M."/>
            <person name="Belova V."/>
            <person name="Korostin D."/>
            <person name="Efimov B.A."/>
        </authorList>
    </citation>
    <scope>NUCLEOTIDE SEQUENCE</scope>
    <source>
        <strain evidence="3">ASD5720</strain>
    </source>
</reference>
<evidence type="ECO:0000259" key="2">
    <source>
        <dbReference type="Pfam" id="PF07992"/>
    </source>
</evidence>
<sequence>MEAYEVIVIGGGPAGLAAALAAHKAGSRVLVIEREERLGGILKQCIHDGFGLVRFGEKLSGPEYAERFIDEVLELGIDVLTSSFVTELKKTGAGFLVSVVNRHGVTDYQAGALVLATGCRERTARQVLIHGTRPAGIFTAGTAQHFTNLLGQLPTRRCVILGSGDIGLIMARRLTLEGASVLGVYEAKPEPSGLTRNLVQCLEDFDIPLYLSHTVTRVFGEERLTAVEVAQVDERIKPVPGTEHIIECDGLILSVGLIPENEVAGQLGVPMDAAAKGPVCDNRFMTQVPGVFSCGNALHVNDLVDYVSESGEMAGRYAAAYAADGTDSGEHIAFKTDDSFLYLVPQQLRLEDRDKKGVLYFRSRNARRNAVFTMSINGKTAYTRKYGQLKPPEMERLEIDFGKYPIQKGDELRFEIKEVMG</sequence>
<dbReference type="InterPro" id="IPR051691">
    <property type="entry name" value="Metab_Enz_Cyan_OpOx_G3PDH"/>
</dbReference>
<dbReference type="SUPFAM" id="SSF51905">
    <property type="entry name" value="FAD/NAD(P)-binding domain"/>
    <property type="match status" value="1"/>
</dbReference>
<accession>A0A949JX79</accession>
<gene>
    <name evidence="3" type="ORF">KTH89_00055</name>
</gene>
<dbReference type="InterPro" id="IPR023753">
    <property type="entry name" value="FAD/NAD-binding_dom"/>
</dbReference>
<evidence type="ECO:0000313" key="4">
    <source>
        <dbReference type="Proteomes" id="UP000712157"/>
    </source>
</evidence>
<dbReference type="GO" id="GO:0016491">
    <property type="term" value="F:oxidoreductase activity"/>
    <property type="evidence" value="ECO:0007669"/>
    <property type="project" value="UniProtKB-KW"/>
</dbReference>
<name>A0A949JX79_9FIRM</name>
<keyword evidence="4" id="KW-1185">Reference proteome</keyword>
<dbReference type="PANTHER" id="PTHR42949">
    <property type="entry name" value="ANAEROBIC GLYCEROL-3-PHOSPHATE DEHYDROGENASE SUBUNIT B"/>
    <property type="match status" value="1"/>
</dbReference>
<dbReference type="Gene3D" id="3.50.50.60">
    <property type="entry name" value="FAD/NAD(P)-binding domain"/>
    <property type="match status" value="2"/>
</dbReference>
<dbReference type="PRINTS" id="PR00368">
    <property type="entry name" value="FADPNR"/>
</dbReference>
<organism evidence="3 4">
    <name type="scientific">Diplocloster agilis</name>
    <dbReference type="NCBI Taxonomy" id="2850323"/>
    <lineage>
        <taxon>Bacteria</taxon>
        <taxon>Bacillati</taxon>
        <taxon>Bacillota</taxon>
        <taxon>Clostridia</taxon>
        <taxon>Lachnospirales</taxon>
        <taxon>Lachnospiraceae</taxon>
        <taxon>Diplocloster</taxon>
    </lineage>
</organism>
<dbReference type="RefSeq" id="WP_238720169.1">
    <property type="nucleotide sequence ID" value="NZ_JAHQCW010000001.1"/>
</dbReference>
<keyword evidence="1" id="KW-0560">Oxidoreductase</keyword>
<dbReference type="EMBL" id="JAHQCW010000001">
    <property type="protein sequence ID" value="MBU9734905.1"/>
    <property type="molecule type" value="Genomic_DNA"/>
</dbReference>
<evidence type="ECO:0000256" key="1">
    <source>
        <dbReference type="ARBA" id="ARBA00023002"/>
    </source>
</evidence>
<dbReference type="PRINTS" id="PR00469">
    <property type="entry name" value="PNDRDTASEII"/>
</dbReference>
<dbReference type="Pfam" id="PF07992">
    <property type="entry name" value="Pyr_redox_2"/>
    <property type="match status" value="1"/>
</dbReference>